<sequence>MNAITNISAKPNLKLPLPSGHRHSIFSRPVSSLSLTTPPSVDSSTSIKASSYPLPPSSSPQASKSNLFSSLNPRTERGGTPTESAFQFPFSVLKSTVVTTVTAAALLFGRFWVQLKPAIASPVLTTAAVESAVLSEEKERVLEENLLSNPNDVEALKNLMEIKIQNQKIVEAIGIIDRLIELDPSDAEWLLLKSHLHTYTGEFEMAKRGFNEILSKDPLRVEAYHGLVMAASKYDSIEDLKEIEKRIEEVMMLFEKENKKAELRDFKLLMAQIRVIEGKREEALEVYKELVKEEPRDFRPYLCQGIIYTLLSQNDEAEKNFEQYRRLVPKGHPYASYFDESMIATKGFAQEVENAIAVSKN</sequence>
<dbReference type="InterPro" id="IPR011990">
    <property type="entry name" value="TPR-like_helical_dom_sf"/>
</dbReference>
<name>A0A9P1E7U6_CUSEU</name>
<reference evidence="3" key="1">
    <citation type="submission" date="2022-07" db="EMBL/GenBank/DDBJ databases">
        <authorList>
            <person name="Macas J."/>
            <person name="Novak P."/>
            <person name="Neumann P."/>
        </authorList>
    </citation>
    <scope>NUCLEOTIDE SEQUENCE</scope>
</reference>
<dbReference type="SUPFAM" id="SSF48452">
    <property type="entry name" value="TPR-like"/>
    <property type="match status" value="1"/>
</dbReference>
<evidence type="ECO:0000313" key="4">
    <source>
        <dbReference type="Proteomes" id="UP001152484"/>
    </source>
</evidence>
<protein>
    <recommendedName>
        <fullName evidence="5">Chloroplast lumen common family protein</fullName>
    </recommendedName>
</protein>
<dbReference type="PANTHER" id="PTHR26312:SF67">
    <property type="entry name" value="PROTEIN SLOW GREEN 1, CHLOROPLASTIC"/>
    <property type="match status" value="1"/>
</dbReference>
<dbReference type="SMART" id="SM00028">
    <property type="entry name" value="TPR"/>
    <property type="match status" value="4"/>
</dbReference>
<evidence type="ECO:0000313" key="3">
    <source>
        <dbReference type="EMBL" id="CAH9086928.1"/>
    </source>
</evidence>
<dbReference type="InterPro" id="IPR019734">
    <property type="entry name" value="TPR_rpt"/>
</dbReference>
<dbReference type="Gene3D" id="1.25.40.10">
    <property type="entry name" value="Tetratricopeptide repeat domain"/>
    <property type="match status" value="1"/>
</dbReference>
<evidence type="ECO:0000256" key="1">
    <source>
        <dbReference type="SAM" id="Coils"/>
    </source>
</evidence>
<evidence type="ECO:0000256" key="2">
    <source>
        <dbReference type="SAM" id="MobiDB-lite"/>
    </source>
</evidence>
<gene>
    <name evidence="3" type="ORF">CEURO_LOCUS9841</name>
</gene>
<evidence type="ECO:0008006" key="5">
    <source>
        <dbReference type="Google" id="ProtNLM"/>
    </source>
</evidence>
<dbReference type="AlphaFoldDB" id="A0A9P1E7U6"/>
<feature type="coiled-coil region" evidence="1">
    <location>
        <begin position="237"/>
        <end position="293"/>
    </location>
</feature>
<accession>A0A9P1E7U6</accession>
<dbReference type="Proteomes" id="UP001152484">
    <property type="component" value="Unassembled WGS sequence"/>
</dbReference>
<organism evidence="3 4">
    <name type="scientific">Cuscuta europaea</name>
    <name type="common">European dodder</name>
    <dbReference type="NCBI Taxonomy" id="41803"/>
    <lineage>
        <taxon>Eukaryota</taxon>
        <taxon>Viridiplantae</taxon>
        <taxon>Streptophyta</taxon>
        <taxon>Embryophyta</taxon>
        <taxon>Tracheophyta</taxon>
        <taxon>Spermatophyta</taxon>
        <taxon>Magnoliopsida</taxon>
        <taxon>eudicotyledons</taxon>
        <taxon>Gunneridae</taxon>
        <taxon>Pentapetalae</taxon>
        <taxon>asterids</taxon>
        <taxon>lamiids</taxon>
        <taxon>Solanales</taxon>
        <taxon>Convolvulaceae</taxon>
        <taxon>Cuscuteae</taxon>
        <taxon>Cuscuta</taxon>
        <taxon>Cuscuta subgen. Cuscuta</taxon>
    </lineage>
</organism>
<dbReference type="OrthoDB" id="66906at2759"/>
<keyword evidence="4" id="KW-1185">Reference proteome</keyword>
<proteinExistence type="predicted"/>
<comment type="caution">
    <text evidence="3">The sequence shown here is derived from an EMBL/GenBank/DDBJ whole genome shotgun (WGS) entry which is preliminary data.</text>
</comment>
<dbReference type="GO" id="GO:0009535">
    <property type="term" value="C:chloroplast thylakoid membrane"/>
    <property type="evidence" value="ECO:0007669"/>
    <property type="project" value="TreeGrafter"/>
</dbReference>
<dbReference type="PANTHER" id="PTHR26312">
    <property type="entry name" value="TETRATRICOPEPTIDE REPEAT PROTEIN 5"/>
    <property type="match status" value="1"/>
</dbReference>
<keyword evidence="1" id="KW-0175">Coiled coil</keyword>
<dbReference type="EMBL" id="CAMAPE010000019">
    <property type="protein sequence ID" value="CAH9086928.1"/>
    <property type="molecule type" value="Genomic_DNA"/>
</dbReference>
<feature type="region of interest" description="Disordered" evidence="2">
    <location>
        <begin position="45"/>
        <end position="82"/>
    </location>
</feature>